<comment type="caution">
    <text evidence="3">The sequence shown here is derived from an EMBL/GenBank/DDBJ whole genome shotgun (WGS) entry which is preliminary data.</text>
</comment>
<dbReference type="GO" id="GO:0005975">
    <property type="term" value="P:carbohydrate metabolic process"/>
    <property type="evidence" value="ECO:0007669"/>
    <property type="project" value="InterPro"/>
</dbReference>
<dbReference type="InterPro" id="IPR011330">
    <property type="entry name" value="Glyco_hydro/deAcase_b/a-brl"/>
</dbReference>
<evidence type="ECO:0000313" key="4">
    <source>
        <dbReference type="Proteomes" id="UP000628448"/>
    </source>
</evidence>
<evidence type="ECO:0000313" key="3">
    <source>
        <dbReference type="EMBL" id="MBG9375584.1"/>
    </source>
</evidence>
<feature type="transmembrane region" description="Helical" evidence="1">
    <location>
        <begin position="49"/>
        <end position="67"/>
    </location>
</feature>
<gene>
    <name evidence="3" type="ORF">I5907_05025</name>
</gene>
<organism evidence="3 4">
    <name type="scientific">Panacibacter microcysteis</name>
    <dbReference type="NCBI Taxonomy" id="2793269"/>
    <lineage>
        <taxon>Bacteria</taxon>
        <taxon>Pseudomonadati</taxon>
        <taxon>Bacteroidota</taxon>
        <taxon>Chitinophagia</taxon>
        <taxon>Chitinophagales</taxon>
        <taxon>Chitinophagaceae</taxon>
        <taxon>Panacibacter</taxon>
    </lineage>
</organism>
<dbReference type="SUPFAM" id="SSF88713">
    <property type="entry name" value="Glycoside hydrolase/deacetylase"/>
    <property type="match status" value="1"/>
</dbReference>
<dbReference type="InterPro" id="IPR002509">
    <property type="entry name" value="NODB_dom"/>
</dbReference>
<accession>A0A931GXF6</accession>
<feature type="transmembrane region" description="Helical" evidence="1">
    <location>
        <begin position="20"/>
        <end position="42"/>
    </location>
</feature>
<keyword evidence="4" id="KW-1185">Reference proteome</keyword>
<proteinExistence type="predicted"/>
<dbReference type="GO" id="GO:0016810">
    <property type="term" value="F:hydrolase activity, acting on carbon-nitrogen (but not peptide) bonds"/>
    <property type="evidence" value="ECO:0007669"/>
    <property type="project" value="InterPro"/>
</dbReference>
<keyword evidence="1" id="KW-1133">Transmembrane helix</keyword>
<dbReference type="EMBL" id="JADWYR010000001">
    <property type="protein sequence ID" value="MBG9375584.1"/>
    <property type="molecule type" value="Genomic_DNA"/>
</dbReference>
<evidence type="ECO:0000259" key="2">
    <source>
        <dbReference type="Pfam" id="PF01522"/>
    </source>
</evidence>
<name>A0A931GXF6_9BACT</name>
<dbReference type="RefSeq" id="WP_196989629.1">
    <property type="nucleotide sequence ID" value="NZ_JADWYR010000001.1"/>
</dbReference>
<protein>
    <submittedName>
        <fullName evidence="3">Polysaccharide deacetylase family protein</fullName>
    </submittedName>
</protein>
<dbReference type="Proteomes" id="UP000628448">
    <property type="component" value="Unassembled WGS sequence"/>
</dbReference>
<keyword evidence="1" id="KW-0472">Membrane</keyword>
<dbReference type="Gene3D" id="3.20.20.370">
    <property type="entry name" value="Glycoside hydrolase/deacetylase"/>
    <property type="match status" value="1"/>
</dbReference>
<dbReference type="PANTHER" id="PTHR10587">
    <property type="entry name" value="GLYCOSYL TRANSFERASE-RELATED"/>
    <property type="match status" value="1"/>
</dbReference>
<dbReference type="Pfam" id="PF01522">
    <property type="entry name" value="Polysacc_deac_1"/>
    <property type="match status" value="1"/>
</dbReference>
<reference evidence="3" key="1">
    <citation type="submission" date="2020-11" db="EMBL/GenBank/DDBJ databases">
        <title>Bacterial whole genome sequence for Panacibacter sp. DH6.</title>
        <authorList>
            <person name="Le V."/>
            <person name="Ko S."/>
            <person name="Ahn C.-Y."/>
            <person name="Oh H.-M."/>
        </authorList>
    </citation>
    <scope>NUCLEOTIDE SEQUENCE</scope>
    <source>
        <strain evidence="3">DH6</strain>
    </source>
</reference>
<keyword evidence="1" id="KW-0812">Transmembrane</keyword>
<dbReference type="InterPro" id="IPR050248">
    <property type="entry name" value="Polysacc_deacetylase_ArnD"/>
</dbReference>
<dbReference type="AlphaFoldDB" id="A0A931GXF6"/>
<evidence type="ECO:0000256" key="1">
    <source>
        <dbReference type="SAM" id="Phobius"/>
    </source>
</evidence>
<dbReference type="PANTHER" id="PTHR10587:SF125">
    <property type="entry name" value="POLYSACCHARIDE DEACETYLASE YHEN-RELATED"/>
    <property type="match status" value="1"/>
</dbReference>
<feature type="domain" description="NodB homology" evidence="2">
    <location>
        <begin position="103"/>
        <end position="178"/>
    </location>
</feature>
<sequence length="327" mass="37313">MVTFIEKDCFNHCRINIELSIAGIILPYTSIYICVRIISILMDDGTGRCSRILIATFYFSFISLVTGCTNKKLSQPFNQDSSYSRKDSLLTSKETPDNSISYDTGKRYIYITLDDGPQHGTMKCYHILRSLGVKASFFMIGIQGMEKRARLNVDTIRNAYPQFLLCNHTYTHAYHNKYKLFYGKPDSALADLAAAQDSLRVPLKIFRTPANNSWAIGGKYRSPQLTRAFCQAADSVGYKAIGWDVVWNFKNGATPIQSTTEMVREVNLAFDHHEAFTRNHVVVLAHDRMFEKPQYADSLYKFIALLRQDPRNVFETIDHYPGVAFNK</sequence>